<dbReference type="InterPro" id="IPR017938">
    <property type="entry name" value="Riboflavin_synthase-like_b-brl"/>
</dbReference>
<protein>
    <recommendedName>
        <fullName evidence="5">Sulfite reductase [NADPH] flavoprotein alpha-component-like FAD-binding domain-containing protein</fullName>
    </recommendedName>
</protein>
<dbReference type="SUPFAM" id="SSF63380">
    <property type="entry name" value="Riboflavin synthase domain-like"/>
    <property type="match status" value="1"/>
</dbReference>
<dbReference type="InterPro" id="IPR023173">
    <property type="entry name" value="NADPH_Cyt_P450_Rdtase_alpha"/>
</dbReference>
<feature type="domain" description="Sulfite reductase [NADPH] flavoprotein alpha-component-like FAD-binding" evidence="5">
    <location>
        <begin position="16"/>
        <end position="71"/>
    </location>
</feature>
<evidence type="ECO:0000256" key="4">
    <source>
        <dbReference type="ARBA" id="ARBA00023002"/>
    </source>
</evidence>
<dbReference type="Gene3D" id="1.20.990.10">
    <property type="entry name" value="NADPH-cytochrome p450 Reductase, Chain A, domain 3"/>
    <property type="match status" value="1"/>
</dbReference>
<name>A0A1X7SEZ5_AMPQE</name>
<keyword evidence="2" id="KW-0285">Flavoprotein</keyword>
<dbReference type="Pfam" id="PF00667">
    <property type="entry name" value="FAD_binding_1"/>
    <property type="match status" value="1"/>
</dbReference>
<accession>A0A1X7SEZ5</accession>
<dbReference type="GO" id="GO:0010181">
    <property type="term" value="F:FMN binding"/>
    <property type="evidence" value="ECO:0007669"/>
    <property type="project" value="TreeGrafter"/>
</dbReference>
<evidence type="ECO:0000256" key="2">
    <source>
        <dbReference type="ARBA" id="ARBA00022630"/>
    </source>
</evidence>
<dbReference type="InterPro" id="IPR003097">
    <property type="entry name" value="CysJ-like_FAD-binding"/>
</dbReference>
<reference evidence="6" key="1">
    <citation type="submission" date="2017-05" db="UniProtKB">
        <authorList>
            <consortium name="EnsemblMetazoa"/>
        </authorList>
    </citation>
    <scope>IDENTIFICATION</scope>
</reference>
<evidence type="ECO:0000313" key="6">
    <source>
        <dbReference type="EnsemblMetazoa" id="Aqu2.1.00625_001"/>
    </source>
</evidence>
<dbReference type="GO" id="GO:0003958">
    <property type="term" value="F:NADPH-hemoprotein reductase activity"/>
    <property type="evidence" value="ECO:0007669"/>
    <property type="project" value="TreeGrafter"/>
</dbReference>
<sequence length="71" mass="8156">RINELLLVHEINITSPSAEGKAEYSRWVVKAQRSIVAVLEDLSSFRPPLDYLLELLPRLQVRYYSISSSPK</sequence>
<dbReference type="InParanoid" id="A0A1X7SEZ5"/>
<evidence type="ECO:0000256" key="3">
    <source>
        <dbReference type="ARBA" id="ARBA00022827"/>
    </source>
</evidence>
<proteinExistence type="predicted"/>
<comment type="cofactor">
    <cofactor evidence="1">
        <name>FAD</name>
        <dbReference type="ChEBI" id="CHEBI:57692"/>
    </cofactor>
</comment>
<dbReference type="AlphaFoldDB" id="A0A1X7SEZ5"/>
<organism evidence="6">
    <name type="scientific">Amphimedon queenslandica</name>
    <name type="common">Sponge</name>
    <dbReference type="NCBI Taxonomy" id="400682"/>
    <lineage>
        <taxon>Eukaryota</taxon>
        <taxon>Metazoa</taxon>
        <taxon>Porifera</taxon>
        <taxon>Demospongiae</taxon>
        <taxon>Heteroscleromorpha</taxon>
        <taxon>Haplosclerida</taxon>
        <taxon>Niphatidae</taxon>
        <taxon>Amphimedon</taxon>
    </lineage>
</organism>
<dbReference type="GO" id="GO:0050660">
    <property type="term" value="F:flavin adenine dinucleotide binding"/>
    <property type="evidence" value="ECO:0007669"/>
    <property type="project" value="TreeGrafter"/>
</dbReference>
<evidence type="ECO:0000256" key="1">
    <source>
        <dbReference type="ARBA" id="ARBA00001974"/>
    </source>
</evidence>
<dbReference type="PANTHER" id="PTHR19384">
    <property type="entry name" value="NITRIC OXIDE SYNTHASE-RELATED"/>
    <property type="match status" value="1"/>
</dbReference>
<dbReference type="Gene3D" id="2.40.30.10">
    <property type="entry name" value="Translation factors"/>
    <property type="match status" value="1"/>
</dbReference>
<dbReference type="GO" id="GO:0009725">
    <property type="term" value="P:response to hormone"/>
    <property type="evidence" value="ECO:0007669"/>
    <property type="project" value="TreeGrafter"/>
</dbReference>
<dbReference type="STRING" id="400682.A0A1X7SEZ5"/>
<evidence type="ECO:0000259" key="5">
    <source>
        <dbReference type="Pfam" id="PF00667"/>
    </source>
</evidence>
<dbReference type="PANTHER" id="PTHR19384:SF17">
    <property type="entry name" value="NADPH--CYTOCHROME P450 REDUCTASE"/>
    <property type="match status" value="1"/>
</dbReference>
<dbReference type="GO" id="GO:0005829">
    <property type="term" value="C:cytosol"/>
    <property type="evidence" value="ECO:0007669"/>
    <property type="project" value="TreeGrafter"/>
</dbReference>
<keyword evidence="4" id="KW-0560">Oxidoreductase</keyword>
<keyword evidence="3" id="KW-0274">FAD</keyword>
<dbReference type="EnsemblMetazoa" id="Aqu2.1.00625_001">
    <property type="protein sequence ID" value="Aqu2.1.00625_001"/>
    <property type="gene ID" value="Aqu2.1.00625"/>
</dbReference>